<feature type="region of interest" description="Disordered" evidence="1">
    <location>
        <begin position="1"/>
        <end position="26"/>
    </location>
</feature>
<reference evidence="2" key="1">
    <citation type="submission" date="2023-03" db="EMBL/GenBank/DDBJ databases">
        <authorList>
            <person name="Julca I."/>
        </authorList>
    </citation>
    <scope>NUCLEOTIDE SEQUENCE</scope>
</reference>
<evidence type="ECO:0000256" key="1">
    <source>
        <dbReference type="SAM" id="MobiDB-lite"/>
    </source>
</evidence>
<feature type="compositionally biased region" description="Polar residues" evidence="1">
    <location>
        <begin position="1"/>
        <end position="25"/>
    </location>
</feature>
<dbReference type="Proteomes" id="UP001161247">
    <property type="component" value="Chromosome 5"/>
</dbReference>
<evidence type="ECO:0000313" key="3">
    <source>
        <dbReference type="Proteomes" id="UP001161247"/>
    </source>
</evidence>
<name>A0AAV1DEX0_OLDCO</name>
<gene>
    <name evidence="2" type="ORF">OLC1_LOCUS14555</name>
</gene>
<dbReference type="EMBL" id="OX459122">
    <property type="protein sequence ID" value="CAI9105961.1"/>
    <property type="molecule type" value="Genomic_DNA"/>
</dbReference>
<organism evidence="2 3">
    <name type="scientific">Oldenlandia corymbosa var. corymbosa</name>
    <dbReference type="NCBI Taxonomy" id="529605"/>
    <lineage>
        <taxon>Eukaryota</taxon>
        <taxon>Viridiplantae</taxon>
        <taxon>Streptophyta</taxon>
        <taxon>Embryophyta</taxon>
        <taxon>Tracheophyta</taxon>
        <taxon>Spermatophyta</taxon>
        <taxon>Magnoliopsida</taxon>
        <taxon>eudicotyledons</taxon>
        <taxon>Gunneridae</taxon>
        <taxon>Pentapetalae</taxon>
        <taxon>asterids</taxon>
        <taxon>lamiids</taxon>
        <taxon>Gentianales</taxon>
        <taxon>Rubiaceae</taxon>
        <taxon>Rubioideae</taxon>
        <taxon>Spermacoceae</taxon>
        <taxon>Hedyotis-Oldenlandia complex</taxon>
        <taxon>Oldenlandia</taxon>
    </lineage>
</organism>
<accession>A0AAV1DEX0</accession>
<proteinExistence type="predicted"/>
<keyword evidence="3" id="KW-1185">Reference proteome</keyword>
<feature type="region of interest" description="Disordered" evidence="1">
    <location>
        <begin position="151"/>
        <end position="173"/>
    </location>
</feature>
<feature type="region of interest" description="Disordered" evidence="1">
    <location>
        <begin position="315"/>
        <end position="342"/>
    </location>
</feature>
<dbReference type="AlphaFoldDB" id="A0AAV1DEX0"/>
<protein>
    <submittedName>
        <fullName evidence="2">OLC1v1004998C1</fullName>
    </submittedName>
</protein>
<evidence type="ECO:0000313" key="2">
    <source>
        <dbReference type="EMBL" id="CAI9105961.1"/>
    </source>
</evidence>
<sequence length="402" mass="43327">MPQTSTAIPSAGQVSTPIQTSTPSGSVLPMSTFPHISVIHSFSTVITDQSFGIGRQSNQQQSTAGSSIFGERSSFLEFYKSPGFQTLGFQSPQFQTPVFHNQGQTDQTPLMTPETTQQRFMALEHHVAIQVAQFEQALQMIKQRVNSGSASASESTMVGNNTPTRTTQGGVSPVNMVNNPSYNAIFQPFVADTLVQHASSGPSNNGSQIAARMSGHRLQSWYYPVIPSQPAFILPQGNFMFDGRQLPPLSAPYNGQAMVLGTPFGHIPHQNYQNTVIQHQPLPVQNQQGPTMVPVQVIGQETVPRITVGQQKILGSSRQGPAGAGINQGPTIETPERTGQNVQGSNDRRFIMYQNRAVPPALGNNSATANLADPHVPQGSSVVVANPQIVPTHPTVEENREE</sequence>